<dbReference type="Proteomes" id="UP001165986">
    <property type="component" value="Unassembled WGS sequence"/>
</dbReference>
<reference evidence="1" key="1">
    <citation type="submission" date="2019-07" db="EMBL/GenBank/DDBJ databases">
        <title>Toxilogical consequences of a new and cryptic species of cyanobacteria (Komarekiella delphini-convector) recovered from the epidermis of a bottlenose dolphin and 1500 ft. in the air.</title>
        <authorList>
            <person name="Brown A.O."/>
            <person name="Dvorak P."/>
            <person name="Villanueva C.D."/>
            <person name="Foss A.J."/>
            <person name="Garvey A.D."/>
            <person name="Gibson Q.A."/>
            <person name="Johansen J.R."/>
            <person name="Casamatta D.A."/>
        </authorList>
    </citation>
    <scope>NUCLEOTIDE SEQUENCE</scope>
    <source>
        <strain evidence="1">SJRDD-AB1</strain>
    </source>
</reference>
<sequence>MTPVRTNKKLALGWRNFWQVAWETPLALGDGSPSPSASAPCKILQTTLGPCDGFFNAHCHKPDRDTSNV</sequence>
<dbReference type="RefSeq" id="WP_191758649.1">
    <property type="nucleotide sequence ID" value="NZ_VJXY01000017.1"/>
</dbReference>
<gene>
    <name evidence="1" type="ORF">FNW02_16740</name>
</gene>
<proteinExistence type="predicted"/>
<dbReference type="AlphaFoldDB" id="A0AA40VRR4"/>
<accession>A0AA40VRR4</accession>
<evidence type="ECO:0000313" key="2">
    <source>
        <dbReference type="Proteomes" id="UP001165986"/>
    </source>
</evidence>
<protein>
    <submittedName>
        <fullName evidence="1">Uncharacterized protein</fullName>
    </submittedName>
</protein>
<dbReference type="EMBL" id="VJXY01000017">
    <property type="protein sequence ID" value="MBD6617430.1"/>
    <property type="molecule type" value="Genomic_DNA"/>
</dbReference>
<organism evidence="1 2">
    <name type="scientific">Komarekiella delphini-convector SJRDD-AB1</name>
    <dbReference type="NCBI Taxonomy" id="2593771"/>
    <lineage>
        <taxon>Bacteria</taxon>
        <taxon>Bacillati</taxon>
        <taxon>Cyanobacteriota</taxon>
        <taxon>Cyanophyceae</taxon>
        <taxon>Nostocales</taxon>
        <taxon>Nostocaceae</taxon>
        <taxon>Komarekiella</taxon>
        <taxon>Komarekiella delphini-convector</taxon>
    </lineage>
</organism>
<evidence type="ECO:0000313" key="1">
    <source>
        <dbReference type="EMBL" id="MBD6617430.1"/>
    </source>
</evidence>
<name>A0AA40VRR4_9NOST</name>
<keyword evidence="2" id="KW-1185">Reference proteome</keyword>
<comment type="caution">
    <text evidence="1">The sequence shown here is derived from an EMBL/GenBank/DDBJ whole genome shotgun (WGS) entry which is preliminary data.</text>
</comment>